<dbReference type="Gene3D" id="3.10.580.10">
    <property type="entry name" value="CBS-domain"/>
    <property type="match status" value="1"/>
</dbReference>
<dbReference type="PANTHER" id="PTHR43080">
    <property type="entry name" value="CBS DOMAIN-CONTAINING PROTEIN CBSX3, MITOCHONDRIAL"/>
    <property type="match status" value="1"/>
</dbReference>
<dbReference type="PROSITE" id="PS51371">
    <property type="entry name" value="CBS"/>
    <property type="match status" value="2"/>
</dbReference>
<dbReference type="InterPro" id="IPR051257">
    <property type="entry name" value="Diverse_CBS-Domain"/>
</dbReference>
<organism evidence="5 6">
    <name type="scientific">Maioricimonas rarisocia</name>
    <dbReference type="NCBI Taxonomy" id="2528026"/>
    <lineage>
        <taxon>Bacteria</taxon>
        <taxon>Pseudomonadati</taxon>
        <taxon>Planctomycetota</taxon>
        <taxon>Planctomycetia</taxon>
        <taxon>Planctomycetales</taxon>
        <taxon>Planctomycetaceae</taxon>
        <taxon>Maioricimonas</taxon>
    </lineage>
</organism>
<reference evidence="5 6" key="1">
    <citation type="submission" date="2019-02" db="EMBL/GenBank/DDBJ databases">
        <title>Deep-cultivation of Planctomycetes and their phenomic and genomic characterization uncovers novel biology.</title>
        <authorList>
            <person name="Wiegand S."/>
            <person name="Jogler M."/>
            <person name="Boedeker C."/>
            <person name="Pinto D."/>
            <person name="Vollmers J."/>
            <person name="Rivas-Marin E."/>
            <person name="Kohn T."/>
            <person name="Peeters S.H."/>
            <person name="Heuer A."/>
            <person name="Rast P."/>
            <person name="Oberbeckmann S."/>
            <person name="Bunk B."/>
            <person name="Jeske O."/>
            <person name="Meyerdierks A."/>
            <person name="Storesund J.E."/>
            <person name="Kallscheuer N."/>
            <person name="Luecker S."/>
            <person name="Lage O.M."/>
            <person name="Pohl T."/>
            <person name="Merkel B.J."/>
            <person name="Hornburger P."/>
            <person name="Mueller R.-W."/>
            <person name="Bruemmer F."/>
            <person name="Labrenz M."/>
            <person name="Spormann A.M."/>
            <person name="Op den Camp H."/>
            <person name="Overmann J."/>
            <person name="Amann R."/>
            <person name="Jetten M.S.M."/>
            <person name="Mascher T."/>
            <person name="Medema M.H."/>
            <person name="Devos D.P."/>
            <person name="Kaster A.-K."/>
            <person name="Ovreas L."/>
            <person name="Rohde M."/>
            <person name="Galperin M.Y."/>
            <person name="Jogler C."/>
        </authorList>
    </citation>
    <scope>NUCLEOTIDE SEQUENCE [LARGE SCALE GENOMIC DNA]</scope>
    <source>
        <strain evidence="5 6">Mal4</strain>
    </source>
</reference>
<keyword evidence="6" id="KW-1185">Reference proteome</keyword>
<dbReference type="RefSeq" id="WP_145371132.1">
    <property type="nucleotide sequence ID" value="NZ_CP036275.1"/>
</dbReference>
<dbReference type="InterPro" id="IPR000644">
    <property type="entry name" value="CBS_dom"/>
</dbReference>
<feature type="compositionally biased region" description="Acidic residues" evidence="3">
    <location>
        <begin position="16"/>
        <end position="25"/>
    </location>
</feature>
<accession>A0A517ZC27</accession>
<evidence type="ECO:0000256" key="3">
    <source>
        <dbReference type="SAM" id="MobiDB-lite"/>
    </source>
</evidence>
<dbReference type="Pfam" id="PF00571">
    <property type="entry name" value="CBS"/>
    <property type="match status" value="2"/>
</dbReference>
<feature type="region of interest" description="Disordered" evidence="3">
    <location>
        <begin position="1"/>
        <end position="28"/>
    </location>
</feature>
<dbReference type="KEGG" id="mri:Mal4_43590"/>
<gene>
    <name evidence="5" type="ORF">Mal4_43590</name>
</gene>
<sequence length="165" mass="18094">MNEPQKSGLPGNDFQDPLEDYEPPEYSDPVEQALGEETVSSMKVTPYTSIAPDTTIGDAIQQMAGMHHACLLVADGDRLVGIFTDREIVDRVALEYDDMVSRPVRDVMTTDPVYVHGEDTLAAAMCVMAVSGFRHVPVLTEDGRIEGIVSPQRVSEYLHSRTGVL</sequence>
<evidence type="ECO:0000256" key="2">
    <source>
        <dbReference type="PROSITE-ProRule" id="PRU00703"/>
    </source>
</evidence>
<feature type="domain" description="CBS" evidence="4">
    <location>
        <begin position="42"/>
        <end position="99"/>
    </location>
</feature>
<evidence type="ECO:0000256" key="1">
    <source>
        <dbReference type="ARBA" id="ARBA00023122"/>
    </source>
</evidence>
<evidence type="ECO:0000259" key="4">
    <source>
        <dbReference type="PROSITE" id="PS51371"/>
    </source>
</evidence>
<dbReference type="EMBL" id="CP036275">
    <property type="protein sequence ID" value="QDU40005.1"/>
    <property type="molecule type" value="Genomic_DNA"/>
</dbReference>
<dbReference type="PANTHER" id="PTHR43080:SF2">
    <property type="entry name" value="CBS DOMAIN-CONTAINING PROTEIN"/>
    <property type="match status" value="1"/>
</dbReference>
<protein>
    <submittedName>
        <fullName evidence="5">Inosine 5'-monophosphate dehydrogenase</fullName>
    </submittedName>
</protein>
<evidence type="ECO:0000313" key="5">
    <source>
        <dbReference type="EMBL" id="QDU40005.1"/>
    </source>
</evidence>
<dbReference type="SUPFAM" id="SSF54631">
    <property type="entry name" value="CBS-domain pair"/>
    <property type="match status" value="1"/>
</dbReference>
<dbReference type="AlphaFoldDB" id="A0A517ZC27"/>
<proteinExistence type="predicted"/>
<feature type="domain" description="CBS" evidence="4">
    <location>
        <begin position="108"/>
        <end position="164"/>
    </location>
</feature>
<dbReference type="OrthoDB" id="5295985at2"/>
<dbReference type="SMART" id="SM00116">
    <property type="entry name" value="CBS"/>
    <property type="match status" value="2"/>
</dbReference>
<keyword evidence="1 2" id="KW-0129">CBS domain</keyword>
<dbReference type="Proteomes" id="UP000320496">
    <property type="component" value="Chromosome"/>
</dbReference>
<name>A0A517ZC27_9PLAN</name>
<dbReference type="InterPro" id="IPR046342">
    <property type="entry name" value="CBS_dom_sf"/>
</dbReference>
<evidence type="ECO:0000313" key="6">
    <source>
        <dbReference type="Proteomes" id="UP000320496"/>
    </source>
</evidence>